<evidence type="ECO:0000313" key="2">
    <source>
        <dbReference type="Proteomes" id="UP000574369"/>
    </source>
</evidence>
<name>A0ABR6GPA3_9BURK</name>
<proteinExistence type="predicted"/>
<dbReference type="EMBL" id="JACHXO010000002">
    <property type="protein sequence ID" value="MBB3193937.1"/>
    <property type="molecule type" value="Genomic_DNA"/>
</dbReference>
<dbReference type="InterPro" id="IPR056950">
    <property type="entry name" value="Phage_tail_terminator_3"/>
</dbReference>
<gene>
    <name evidence="1" type="ORF">FHS28_001322</name>
</gene>
<keyword evidence="2" id="KW-1185">Reference proteome</keyword>
<organism evidence="1 2">
    <name type="scientific">Roseateles terrae</name>
    <dbReference type="NCBI Taxonomy" id="431060"/>
    <lineage>
        <taxon>Bacteria</taxon>
        <taxon>Pseudomonadati</taxon>
        <taxon>Pseudomonadota</taxon>
        <taxon>Betaproteobacteria</taxon>
        <taxon>Burkholderiales</taxon>
        <taxon>Sphaerotilaceae</taxon>
        <taxon>Roseateles</taxon>
    </lineage>
</organism>
<sequence length="116" mass="12307">MSAADEIRNFLAPILGTGWRLQFGRWMDGAKDARYAVLKPVGGVPAELVRRPQFTLILIGALGEDVSIASDAAEAVIEATRTSAGTLVLIQAGEPVSSFTDDGRAMFEIAISTITN</sequence>
<dbReference type="Pfam" id="PF23842">
    <property type="entry name" value="Phage_tail_terminator_3"/>
    <property type="match status" value="1"/>
</dbReference>
<protein>
    <submittedName>
        <fullName evidence="1">Uncharacterized protein</fullName>
    </submittedName>
</protein>
<dbReference type="RefSeq" id="WP_088449833.1">
    <property type="nucleotide sequence ID" value="NZ_JACHXO010000002.1"/>
</dbReference>
<dbReference type="Proteomes" id="UP000574369">
    <property type="component" value="Unassembled WGS sequence"/>
</dbReference>
<accession>A0ABR6GPA3</accession>
<reference evidence="1 2" key="1">
    <citation type="submission" date="2020-08" db="EMBL/GenBank/DDBJ databases">
        <title>Genomic Encyclopedia of Type Strains, Phase III (KMG-III): the genomes of soil and plant-associated and newly described type strains.</title>
        <authorList>
            <person name="Whitman W."/>
        </authorList>
    </citation>
    <scope>NUCLEOTIDE SEQUENCE [LARGE SCALE GENOMIC DNA]</scope>
    <source>
        <strain evidence="1 2">CECT 7247</strain>
    </source>
</reference>
<evidence type="ECO:0000313" key="1">
    <source>
        <dbReference type="EMBL" id="MBB3193937.1"/>
    </source>
</evidence>
<comment type="caution">
    <text evidence="1">The sequence shown here is derived from an EMBL/GenBank/DDBJ whole genome shotgun (WGS) entry which is preliminary data.</text>
</comment>